<dbReference type="AlphaFoldDB" id="A0A024W3D1"/>
<organism evidence="1 2">
    <name type="scientific">Plasmodium falciparum Tanzania</name>
    <name type="common">2000708</name>
    <dbReference type="NCBI Taxonomy" id="1036725"/>
    <lineage>
        <taxon>Eukaryota</taxon>
        <taxon>Sar</taxon>
        <taxon>Alveolata</taxon>
        <taxon>Apicomplexa</taxon>
        <taxon>Aconoidasida</taxon>
        <taxon>Haemosporida</taxon>
        <taxon>Plasmodiidae</taxon>
        <taxon>Plasmodium</taxon>
        <taxon>Plasmodium (Laverania)</taxon>
    </lineage>
</organism>
<proteinExistence type="predicted"/>
<reference evidence="1 2" key="1">
    <citation type="submission" date="2013-02" db="EMBL/GenBank/DDBJ databases">
        <title>The Genome Annotation of Plasmodium falciparum Tanzania (2000708).</title>
        <authorList>
            <consortium name="The Broad Institute Genome Sequencing Platform"/>
            <consortium name="The Broad Institute Genome Sequencing Center for Infectious Disease"/>
            <person name="Neafsey D."/>
            <person name="Hoffman S."/>
            <person name="Volkman S."/>
            <person name="Rosenthal P."/>
            <person name="Walker B."/>
            <person name="Young S.K."/>
            <person name="Zeng Q."/>
            <person name="Gargeya S."/>
            <person name="Fitzgerald M."/>
            <person name="Haas B."/>
            <person name="Abouelleil A."/>
            <person name="Allen A.W."/>
            <person name="Alvarado L."/>
            <person name="Arachchi H.M."/>
            <person name="Berlin A.M."/>
            <person name="Chapman S.B."/>
            <person name="Gainer-Dewar J."/>
            <person name="Goldberg J."/>
            <person name="Griggs A."/>
            <person name="Gujja S."/>
            <person name="Hansen M."/>
            <person name="Howarth C."/>
            <person name="Imamovic A."/>
            <person name="Ireland A."/>
            <person name="Larimer J."/>
            <person name="McCowan C."/>
            <person name="Murphy C."/>
            <person name="Pearson M."/>
            <person name="Poon T.W."/>
            <person name="Priest M."/>
            <person name="Roberts A."/>
            <person name="Saif S."/>
            <person name="Shea T."/>
            <person name="Sisk P."/>
            <person name="Sykes S."/>
            <person name="Wortman J."/>
            <person name="Nusbaum C."/>
            <person name="Birren B."/>
        </authorList>
    </citation>
    <scope>NUCLEOTIDE SEQUENCE [LARGE SCALE GENOMIC DNA]</scope>
    <source>
        <strain evidence="2">Tanzania (2000708)</strain>
    </source>
</reference>
<reference evidence="1 2" key="2">
    <citation type="submission" date="2013-02" db="EMBL/GenBank/DDBJ databases">
        <title>The Genome Sequence of Plasmodium falciparum Tanzania (2000708).</title>
        <authorList>
            <consortium name="The Broad Institute Genome Sequencing Platform"/>
            <consortium name="The Broad Institute Genome Sequencing Center for Infectious Disease"/>
            <person name="Neafsey D."/>
            <person name="Cheeseman I."/>
            <person name="Volkman S."/>
            <person name="Adams J."/>
            <person name="Walker B."/>
            <person name="Young S.K."/>
            <person name="Zeng Q."/>
            <person name="Gargeya S."/>
            <person name="Fitzgerald M."/>
            <person name="Haas B."/>
            <person name="Abouelleil A."/>
            <person name="Alvarado L."/>
            <person name="Arachchi H.M."/>
            <person name="Berlin A.M."/>
            <person name="Chapman S.B."/>
            <person name="Dewar J."/>
            <person name="Goldberg J."/>
            <person name="Griggs A."/>
            <person name="Gujja S."/>
            <person name="Hansen M."/>
            <person name="Howarth C."/>
            <person name="Imamovic A."/>
            <person name="Larimer J."/>
            <person name="McCowan C."/>
            <person name="Murphy C."/>
            <person name="Neiman D."/>
            <person name="Pearson M."/>
            <person name="Priest M."/>
            <person name="Roberts A."/>
            <person name="Saif S."/>
            <person name="Shea T."/>
            <person name="Sisk P."/>
            <person name="Sykes S."/>
            <person name="Wortman J."/>
            <person name="Nusbaum C."/>
            <person name="Birren B."/>
        </authorList>
    </citation>
    <scope>NUCLEOTIDE SEQUENCE [LARGE SCALE GENOMIC DNA]</scope>
    <source>
        <strain evidence="2">Tanzania (2000708)</strain>
    </source>
</reference>
<evidence type="ECO:0000313" key="2">
    <source>
        <dbReference type="Proteomes" id="UP000030708"/>
    </source>
</evidence>
<evidence type="ECO:0000313" key="1">
    <source>
        <dbReference type="EMBL" id="ETW34681.1"/>
    </source>
</evidence>
<protein>
    <submittedName>
        <fullName evidence="1">Uncharacterized protein</fullName>
    </submittedName>
</protein>
<dbReference type="EMBL" id="KI926512">
    <property type="protein sequence ID" value="ETW34681.1"/>
    <property type="molecule type" value="Genomic_DNA"/>
</dbReference>
<gene>
    <name evidence="1" type="ORF">PFTANZ_04585</name>
</gene>
<dbReference type="Proteomes" id="UP000030708">
    <property type="component" value="Unassembled WGS sequence"/>
</dbReference>
<name>A0A024W3D1_PLAFA</name>
<sequence>MNKQGTKSYHKLKTKCKNYNVELCFIYPNKFIHIYENNYKKEKCLQKHCCSNFHTFYIIEYNLYGTYNFENEKLNINNYVQISLKHLYT</sequence>
<accession>A0A024W3D1</accession>